<sequence>MYVLKYPHVAITASRYCRAVVWRRFCFSRMKKYTDLRWAEKKLMYAIKCPYVAITALRYCCSRVWRRFCFSRMKKYTDLRRNREKAYVCPQISACCHYCLAILPCSRLTTLLLFAHEEIC</sequence>
<evidence type="ECO:0000313" key="1">
    <source>
        <dbReference type="EMBL" id="SEV82437.1"/>
    </source>
</evidence>
<name>A0A1I0M1X0_9FIRM</name>
<protein>
    <submittedName>
        <fullName evidence="1">Uncharacterized protein</fullName>
    </submittedName>
</protein>
<proteinExistence type="predicted"/>
<organism evidence="1 2">
    <name type="scientific">[Clostridium] fimetarium</name>
    <dbReference type="NCBI Taxonomy" id="99656"/>
    <lineage>
        <taxon>Bacteria</taxon>
        <taxon>Bacillati</taxon>
        <taxon>Bacillota</taxon>
        <taxon>Clostridia</taxon>
        <taxon>Lachnospirales</taxon>
        <taxon>Lachnospiraceae</taxon>
    </lineage>
</organism>
<reference evidence="1 2" key="1">
    <citation type="submission" date="2016-10" db="EMBL/GenBank/DDBJ databases">
        <authorList>
            <person name="de Groot N.N."/>
        </authorList>
    </citation>
    <scope>NUCLEOTIDE SEQUENCE [LARGE SCALE GENOMIC DNA]</scope>
    <source>
        <strain evidence="1 2">DSM 9179</strain>
    </source>
</reference>
<dbReference type="AlphaFoldDB" id="A0A1I0M1X0"/>
<accession>A0A1I0M1X0</accession>
<dbReference type="Proteomes" id="UP000199701">
    <property type="component" value="Unassembled WGS sequence"/>
</dbReference>
<evidence type="ECO:0000313" key="2">
    <source>
        <dbReference type="Proteomes" id="UP000199701"/>
    </source>
</evidence>
<gene>
    <name evidence="1" type="ORF">SAMN05421659_101104</name>
</gene>
<keyword evidence="2" id="KW-1185">Reference proteome</keyword>
<dbReference type="EMBL" id="FOJI01000001">
    <property type="protein sequence ID" value="SEV82437.1"/>
    <property type="molecule type" value="Genomic_DNA"/>
</dbReference>